<gene>
    <name evidence="1" type="ORF">C4900_02470</name>
</gene>
<comment type="caution">
    <text evidence="1">The sequence shown here is derived from an EMBL/GenBank/DDBJ whole genome shotgun (WGS) entry which is preliminary data.</text>
</comment>
<protein>
    <submittedName>
        <fullName evidence="1">Uncharacterized protein</fullName>
    </submittedName>
</protein>
<proteinExistence type="predicted"/>
<reference evidence="1 2" key="1">
    <citation type="submission" date="2018-02" db="EMBL/GenBank/DDBJ databases">
        <title>Insights into the biology of acidophilic members of the Acidiferrobacteraceae family derived from comparative genomic analyses.</title>
        <authorList>
            <person name="Issotta F."/>
            <person name="Thyssen C."/>
            <person name="Mena C."/>
            <person name="Moya A."/>
            <person name="Bellenberg S."/>
            <person name="Sproer C."/>
            <person name="Covarrubias P.C."/>
            <person name="Sand W."/>
            <person name="Quatrini R."/>
            <person name="Vera M."/>
        </authorList>
    </citation>
    <scope>NUCLEOTIDE SEQUENCE [LARGE SCALE GENOMIC DNA]</scope>
    <source>
        <strain evidence="2">m-1</strain>
    </source>
</reference>
<dbReference type="EMBL" id="PSYR01000001">
    <property type="protein sequence ID" value="RCN58665.1"/>
    <property type="molecule type" value="Genomic_DNA"/>
</dbReference>
<evidence type="ECO:0000313" key="1">
    <source>
        <dbReference type="EMBL" id="RCN58665.1"/>
    </source>
</evidence>
<dbReference type="AlphaFoldDB" id="A0A368HKV9"/>
<sequence>MTFDPRTRVPIRILPKTIDAACYNRISLALARLGEPLNVEIGALRMIIRVERRLWVACSLVNEIPLMAWVNFQVGGRGLHEPVPCQVRLYHFHASLLMGHAPQLLANKLDLRLEQYGNRLRWRSPAVTPLTRREGPSPRRGV</sequence>
<name>A0A368HKV9_9GAMM</name>
<evidence type="ECO:0000313" key="2">
    <source>
        <dbReference type="Proteomes" id="UP000253250"/>
    </source>
</evidence>
<organism evidence="1 2">
    <name type="scientific">Acidiferrobacter thiooxydans</name>
    <dbReference type="NCBI Taxonomy" id="163359"/>
    <lineage>
        <taxon>Bacteria</taxon>
        <taxon>Pseudomonadati</taxon>
        <taxon>Pseudomonadota</taxon>
        <taxon>Gammaproteobacteria</taxon>
        <taxon>Acidiferrobacterales</taxon>
        <taxon>Acidiferrobacteraceae</taxon>
        <taxon>Acidiferrobacter</taxon>
    </lineage>
</organism>
<dbReference type="OrthoDB" id="8480203at2"/>
<dbReference type="Proteomes" id="UP000253250">
    <property type="component" value="Unassembled WGS sequence"/>
</dbReference>
<dbReference type="RefSeq" id="WP_114282263.1">
    <property type="nucleotide sequence ID" value="NZ_PSYR01000001.1"/>
</dbReference>
<keyword evidence="2" id="KW-1185">Reference proteome</keyword>
<accession>A0A368HKV9</accession>